<evidence type="ECO:0000313" key="10">
    <source>
        <dbReference type="Proteomes" id="UP000694866"/>
    </source>
</evidence>
<reference evidence="8" key="1">
    <citation type="submission" date="2015-01" db="EMBL/GenBank/DDBJ databases">
        <title>Transcriptome Assembly of Fopius arisanus.</title>
        <authorList>
            <person name="Geib S."/>
        </authorList>
    </citation>
    <scope>NUCLEOTIDE SEQUENCE</scope>
</reference>
<feature type="region of interest" description="G1" evidence="6">
    <location>
        <begin position="63"/>
        <end position="70"/>
    </location>
</feature>
<evidence type="ECO:0000256" key="3">
    <source>
        <dbReference type="ARBA" id="ARBA00022741"/>
    </source>
</evidence>
<keyword evidence="10" id="KW-1185">Reference proteome</keyword>
<dbReference type="InterPro" id="IPR005225">
    <property type="entry name" value="Small_GTP-bd"/>
</dbReference>
<dbReference type="RefSeq" id="XP_011307405.1">
    <property type="nucleotide sequence ID" value="XM_011309103.1"/>
</dbReference>
<evidence type="ECO:0000256" key="1">
    <source>
        <dbReference type="ARBA" id="ARBA00007921"/>
    </source>
</evidence>
<dbReference type="Proteomes" id="UP000694866">
    <property type="component" value="Unplaced"/>
</dbReference>
<accession>A0A9R1TDN6</accession>
<dbReference type="NCBIfam" id="TIGR00231">
    <property type="entry name" value="small_GTP"/>
    <property type="match status" value="1"/>
</dbReference>
<dbReference type="EMBL" id="GBYB01013813">
    <property type="protein sequence ID" value="JAG83580.1"/>
    <property type="molecule type" value="Transcribed_RNA"/>
</dbReference>
<dbReference type="PROSITE" id="PS51713">
    <property type="entry name" value="G_ERA"/>
    <property type="match status" value="1"/>
</dbReference>
<dbReference type="NCBIfam" id="TIGR00436">
    <property type="entry name" value="era"/>
    <property type="match status" value="1"/>
</dbReference>
<dbReference type="KEGG" id="fas:105269101"/>
<dbReference type="GO" id="GO:0005759">
    <property type="term" value="C:mitochondrial matrix"/>
    <property type="evidence" value="ECO:0007669"/>
    <property type="project" value="TreeGrafter"/>
</dbReference>
<evidence type="ECO:0000313" key="9">
    <source>
        <dbReference type="EMBL" id="JAG83580.1"/>
    </source>
</evidence>
<accession>A0A9R1TDK8</accession>
<dbReference type="CDD" id="cd04163">
    <property type="entry name" value="Era"/>
    <property type="match status" value="1"/>
</dbReference>
<dbReference type="InterPro" id="IPR030388">
    <property type="entry name" value="G_ERA_dom"/>
</dbReference>
<dbReference type="InterPro" id="IPR005662">
    <property type="entry name" value="GTPase_Era-like"/>
</dbReference>
<dbReference type="PRINTS" id="PR00326">
    <property type="entry name" value="GTP1OBG"/>
</dbReference>
<dbReference type="FunFam" id="3.40.50.300:FF:002220">
    <property type="entry name" value="GTPase Era, mitochondrial"/>
    <property type="match status" value="1"/>
</dbReference>
<keyword evidence="3 6" id="KW-0547">Nucleotide-binding</keyword>
<dbReference type="GO" id="GO:0005525">
    <property type="term" value="F:GTP binding"/>
    <property type="evidence" value="ECO:0007669"/>
    <property type="project" value="UniProtKB-UniRule"/>
</dbReference>
<gene>
    <name evidence="8" type="primary">eral1_0</name>
    <name evidence="9" type="synonym">eral1_1</name>
    <name evidence="11 12" type="synonym">LOC105269101</name>
    <name evidence="9" type="ORF">g.53150</name>
    <name evidence="8" type="ORF">g.53153</name>
</gene>
<dbReference type="InterPro" id="IPR006073">
    <property type="entry name" value="GTP-bd"/>
</dbReference>
<evidence type="ECO:0000256" key="2">
    <source>
        <dbReference type="ARBA" id="ARBA00019149"/>
    </source>
</evidence>
<feature type="region of interest" description="G2" evidence="6">
    <location>
        <begin position="89"/>
        <end position="93"/>
    </location>
</feature>
<feature type="region of interest" description="G3" evidence="6">
    <location>
        <begin position="110"/>
        <end position="113"/>
    </location>
</feature>
<dbReference type="PANTHER" id="PTHR42698">
    <property type="entry name" value="GTPASE ERA"/>
    <property type="match status" value="1"/>
</dbReference>
<dbReference type="Gene3D" id="3.30.300.20">
    <property type="match status" value="1"/>
</dbReference>
<dbReference type="SUPFAM" id="SSF54814">
    <property type="entry name" value="Prokaryotic type KH domain (KH-domain type II)"/>
    <property type="match status" value="1"/>
</dbReference>
<dbReference type="GO" id="GO:0043024">
    <property type="term" value="F:ribosomal small subunit binding"/>
    <property type="evidence" value="ECO:0007669"/>
    <property type="project" value="TreeGrafter"/>
</dbReference>
<feature type="domain" description="Era-type G" evidence="7">
    <location>
        <begin position="55"/>
        <end position="237"/>
    </location>
</feature>
<dbReference type="Pfam" id="PF01926">
    <property type="entry name" value="MMR_HSR1"/>
    <property type="match status" value="1"/>
</dbReference>
<sequence>MLVTCRRVLRVERSLRFFSVNLEQVPNDKIDGMQDDDYVVDQSFDVQRIRRDEDKSLRIAILGLPNAGKSTLVNQLAGRQICAMSGKAHTTRSKTNVIYSESNTQLIFMDTPGLVTNRDFKKFKLEPTFKSDITQSLELADVVGVVQDVSNPFKRHKIDERVIEALKCTRPGVFSILILNKIDRMRRKKELLKLVDILTGENNWPNFSDIFMISALKNDGVDDLRAYLMDSATNRDWDYRSNQITDESTEKIVERTVKAKFMDALPDELPYVLDIQTEHLGVLPDDSMSAVVNVDCPTDRIGKLVMGPKGSRVKQVALAAEQDLSNAFRTTVRLKIAINFKTKK</sequence>
<dbReference type="Gene3D" id="3.40.50.300">
    <property type="entry name" value="P-loop containing nucleotide triphosphate hydrolases"/>
    <property type="match status" value="1"/>
</dbReference>
<keyword evidence="4 6" id="KW-0342">GTP-binding</keyword>
<evidence type="ECO:0000256" key="5">
    <source>
        <dbReference type="ARBA" id="ARBA00030975"/>
    </source>
</evidence>
<evidence type="ECO:0000313" key="12">
    <source>
        <dbReference type="RefSeq" id="XP_011307405.1"/>
    </source>
</evidence>
<comment type="similarity">
    <text evidence="1 6">Belongs to the TRAFAC class TrmE-Era-EngA-EngB-Septin-like GTPase superfamily. Era GTPase family.</text>
</comment>
<reference evidence="11 12" key="2">
    <citation type="submission" date="2025-04" db="UniProtKB">
        <authorList>
            <consortium name="RefSeq"/>
        </authorList>
    </citation>
    <scope>IDENTIFICATION</scope>
    <source>
        <strain evidence="11 12">USDA-PBARC FA_bdor</strain>
        <tissue evidence="11 12">Whole organism</tissue>
    </source>
</reference>
<evidence type="ECO:0000313" key="11">
    <source>
        <dbReference type="RefSeq" id="XP_011307404.1"/>
    </source>
</evidence>
<feature type="region of interest" description="G5" evidence="6">
    <location>
        <begin position="213"/>
        <end position="215"/>
    </location>
</feature>
<dbReference type="InterPro" id="IPR015946">
    <property type="entry name" value="KH_dom-like_a/b"/>
</dbReference>
<dbReference type="EMBL" id="GBYB01013812">
    <property type="protein sequence ID" value="JAG83579.1"/>
    <property type="molecule type" value="Transcribed_RNA"/>
</dbReference>
<dbReference type="GO" id="GO:0019843">
    <property type="term" value="F:rRNA binding"/>
    <property type="evidence" value="ECO:0007669"/>
    <property type="project" value="TreeGrafter"/>
</dbReference>
<dbReference type="InterPro" id="IPR027417">
    <property type="entry name" value="P-loop_NTPase"/>
</dbReference>
<accession>A0A0C9RKM2</accession>
<dbReference type="GeneID" id="105269101"/>
<dbReference type="InterPro" id="IPR009019">
    <property type="entry name" value="KH_sf_prok-type"/>
</dbReference>
<proteinExistence type="inferred from homology"/>
<organism evidence="8">
    <name type="scientific">Fopius arisanus</name>
    <dbReference type="NCBI Taxonomy" id="64838"/>
    <lineage>
        <taxon>Eukaryota</taxon>
        <taxon>Metazoa</taxon>
        <taxon>Ecdysozoa</taxon>
        <taxon>Arthropoda</taxon>
        <taxon>Hexapoda</taxon>
        <taxon>Insecta</taxon>
        <taxon>Pterygota</taxon>
        <taxon>Neoptera</taxon>
        <taxon>Endopterygota</taxon>
        <taxon>Hymenoptera</taxon>
        <taxon>Apocrita</taxon>
        <taxon>Ichneumonoidea</taxon>
        <taxon>Braconidae</taxon>
        <taxon>Opiinae</taxon>
        <taxon>Fopius</taxon>
    </lineage>
</organism>
<evidence type="ECO:0000256" key="6">
    <source>
        <dbReference type="PROSITE-ProRule" id="PRU01050"/>
    </source>
</evidence>
<dbReference type="RefSeq" id="XP_011307404.1">
    <property type="nucleotide sequence ID" value="XM_011309102.1"/>
</dbReference>
<dbReference type="AlphaFoldDB" id="A0A0C9RKM2"/>
<dbReference type="GO" id="GO:0000028">
    <property type="term" value="P:ribosomal small subunit assembly"/>
    <property type="evidence" value="ECO:0007669"/>
    <property type="project" value="TreeGrafter"/>
</dbReference>
<dbReference type="SUPFAM" id="SSF52540">
    <property type="entry name" value="P-loop containing nucleoside triphosphate hydrolases"/>
    <property type="match status" value="1"/>
</dbReference>
<dbReference type="PANTHER" id="PTHR42698:SF1">
    <property type="entry name" value="GTPASE ERA, MITOCHONDRIAL"/>
    <property type="match status" value="1"/>
</dbReference>
<feature type="region of interest" description="G4" evidence="6">
    <location>
        <begin position="180"/>
        <end position="183"/>
    </location>
</feature>
<evidence type="ECO:0000256" key="4">
    <source>
        <dbReference type="ARBA" id="ARBA00023134"/>
    </source>
</evidence>
<dbReference type="OrthoDB" id="8954335at2759"/>
<protein>
    <recommendedName>
        <fullName evidence="2">GTPase Era, mitochondrial</fullName>
    </recommendedName>
    <alternativeName>
        <fullName evidence="5">ERA-like protein 1</fullName>
    </alternativeName>
</protein>
<evidence type="ECO:0000313" key="8">
    <source>
        <dbReference type="EMBL" id="JAG83579.1"/>
    </source>
</evidence>
<name>A0A0C9RKM2_9HYME</name>
<evidence type="ECO:0000259" key="7">
    <source>
        <dbReference type="PROSITE" id="PS51713"/>
    </source>
</evidence>